<dbReference type="PANTHER" id="PTHR35872:SF1">
    <property type="entry name" value="ALPHA-L-RHAMNOSIDASE C"/>
    <property type="match status" value="1"/>
</dbReference>
<dbReference type="AlphaFoldDB" id="A0A3D8QZG9"/>
<accession>A0A3D8QZG9</accession>
<dbReference type="PANTHER" id="PTHR35872">
    <property type="entry name" value="INTEGRAL MEMBRANE PROTEIN (AFU_ORTHOLOGUE AFUA_5G07110)"/>
    <property type="match status" value="1"/>
</dbReference>
<organism evidence="1 2">
    <name type="scientific">Coleophoma crateriformis</name>
    <dbReference type="NCBI Taxonomy" id="565419"/>
    <lineage>
        <taxon>Eukaryota</taxon>
        <taxon>Fungi</taxon>
        <taxon>Dikarya</taxon>
        <taxon>Ascomycota</taxon>
        <taxon>Pezizomycotina</taxon>
        <taxon>Leotiomycetes</taxon>
        <taxon>Helotiales</taxon>
        <taxon>Dermateaceae</taxon>
        <taxon>Coleophoma</taxon>
    </lineage>
</organism>
<dbReference type="Proteomes" id="UP000256328">
    <property type="component" value="Unassembled WGS sequence"/>
</dbReference>
<dbReference type="OrthoDB" id="6407410at2759"/>
<sequence>MLCGAMWGLSRFERPAWGTGCLIPVARIAAAARGCMIWLEGKKVKKIEGVPVSEEDLEILRGMREHDTLRSAGKIGEVTQLRLFGGSHDVAMNSGQHLFHWNEPKQECANGKSV</sequence>
<reference evidence="1 2" key="1">
    <citation type="journal article" date="2018" name="IMA Fungus">
        <title>IMA Genome-F 9: Draft genome sequence of Annulohypoxylon stygium, Aspergillus mulundensis, Berkeleyomyces basicola (syn. Thielaviopsis basicola), Ceratocystis smalleyi, two Cercospora beticola strains, Coleophoma cylindrospora, Fusarium fracticaudum, Phialophora cf. hyalina, and Morchella septimelata.</title>
        <authorList>
            <person name="Wingfield B.D."/>
            <person name="Bills G.F."/>
            <person name="Dong Y."/>
            <person name="Huang W."/>
            <person name="Nel W.J."/>
            <person name="Swalarsk-Parry B.S."/>
            <person name="Vaghefi N."/>
            <person name="Wilken P.M."/>
            <person name="An Z."/>
            <person name="de Beer Z.W."/>
            <person name="De Vos L."/>
            <person name="Chen L."/>
            <person name="Duong T.A."/>
            <person name="Gao Y."/>
            <person name="Hammerbacher A."/>
            <person name="Kikkert J.R."/>
            <person name="Li Y."/>
            <person name="Li H."/>
            <person name="Li K."/>
            <person name="Li Q."/>
            <person name="Liu X."/>
            <person name="Ma X."/>
            <person name="Naidoo K."/>
            <person name="Pethybridge S.J."/>
            <person name="Sun J."/>
            <person name="Steenkamp E.T."/>
            <person name="van der Nest M.A."/>
            <person name="van Wyk S."/>
            <person name="Wingfield M.J."/>
            <person name="Xiong C."/>
            <person name="Yue Q."/>
            <person name="Zhang X."/>
        </authorList>
    </citation>
    <scope>NUCLEOTIDE SEQUENCE [LARGE SCALE GENOMIC DNA]</scope>
    <source>
        <strain evidence="1 2">BP5796</strain>
    </source>
</reference>
<dbReference type="EMBL" id="PDLN01000014">
    <property type="protein sequence ID" value="RDW67061.1"/>
    <property type="molecule type" value="Genomic_DNA"/>
</dbReference>
<evidence type="ECO:0000313" key="1">
    <source>
        <dbReference type="EMBL" id="RDW67061.1"/>
    </source>
</evidence>
<gene>
    <name evidence="1" type="ORF">BP5796_09810</name>
</gene>
<comment type="caution">
    <text evidence="1">The sequence shown here is derived from an EMBL/GenBank/DDBJ whole genome shotgun (WGS) entry which is preliminary data.</text>
</comment>
<proteinExistence type="predicted"/>
<keyword evidence="2" id="KW-1185">Reference proteome</keyword>
<name>A0A3D8QZG9_9HELO</name>
<evidence type="ECO:0000313" key="2">
    <source>
        <dbReference type="Proteomes" id="UP000256328"/>
    </source>
</evidence>
<protein>
    <submittedName>
        <fullName evidence="1">Uncharacterized protein</fullName>
    </submittedName>
</protein>